<accession>A0A5X9X926</accession>
<comment type="caution">
    <text evidence="1">The sequence shown here is derived from an EMBL/GenBank/DDBJ whole genome shotgun (WGS) entry which is preliminary data.</text>
</comment>
<protein>
    <recommendedName>
        <fullName evidence="2">Shufflon protein B</fullName>
    </recommendedName>
</protein>
<evidence type="ECO:0000313" key="1">
    <source>
        <dbReference type="EMBL" id="ECB5311753.1"/>
    </source>
</evidence>
<dbReference type="EMBL" id="AAHXWK010000003">
    <property type="protein sequence ID" value="ECB5311753.1"/>
    <property type="molecule type" value="Genomic_DNA"/>
</dbReference>
<sequence length="88" mass="10027">MTDDCQSGVWKQGGITWRVGATFQVWPGQSANLGRYKLCINTYRIDGKEMALTQLIPTDEPDSNGNMNWYAYNATQYASYYMGIHCFI</sequence>
<reference evidence="1" key="1">
    <citation type="submission" date="2019-02" db="EMBL/GenBank/DDBJ databases">
        <authorList>
            <consortium name="GenomeTrakr network: Whole genome sequencing for foodborne pathogen traceback"/>
        </authorList>
    </citation>
    <scope>NUCLEOTIDE SEQUENCE [LARGE SCALE GENOMIC DNA]</scope>
    <source>
        <strain evidence="1">FSIS11917602</strain>
    </source>
</reference>
<dbReference type="AlphaFoldDB" id="A0A5X9X926"/>
<proteinExistence type="predicted"/>
<evidence type="ECO:0008006" key="2">
    <source>
        <dbReference type="Google" id="ProtNLM"/>
    </source>
</evidence>
<gene>
    <name evidence="1" type="ORF">EYJ94_07865</name>
</gene>
<dbReference type="Proteomes" id="UP000839608">
    <property type="component" value="Unassembled WGS sequence"/>
</dbReference>
<organism evidence="1">
    <name type="scientific">Salmonella enterica subsp. enterica serovar Worthington</name>
    <dbReference type="NCBI Taxonomy" id="1160769"/>
    <lineage>
        <taxon>Bacteria</taxon>
        <taxon>Pseudomonadati</taxon>
        <taxon>Pseudomonadota</taxon>
        <taxon>Gammaproteobacteria</taxon>
        <taxon>Enterobacterales</taxon>
        <taxon>Enterobacteriaceae</taxon>
        <taxon>Salmonella</taxon>
    </lineage>
</organism>
<name>A0A5X9X926_SALET</name>